<name>H6NSY6_9BACL</name>
<keyword evidence="3" id="KW-1185">Reference proteome</keyword>
<dbReference type="EMBL" id="CP003235">
    <property type="protein sequence ID" value="AFC27527.1"/>
    <property type="molecule type" value="Genomic_DNA"/>
</dbReference>
<dbReference type="STRING" id="1116391.PM3016_560"/>
<feature type="transmembrane region" description="Helical" evidence="1">
    <location>
        <begin position="195"/>
        <end position="215"/>
    </location>
</feature>
<feature type="transmembrane region" description="Helical" evidence="1">
    <location>
        <begin position="375"/>
        <end position="393"/>
    </location>
</feature>
<evidence type="ECO:0000313" key="3">
    <source>
        <dbReference type="Proteomes" id="UP000007523"/>
    </source>
</evidence>
<reference evidence="2 3" key="1">
    <citation type="journal article" date="2012" name="J. Bacteriol.">
        <title>Complete Genome Sequence of Paenibacillus mucilaginosus 3016, a Bacterium Functional as Microbial Fertilizer.</title>
        <authorList>
            <person name="Ma M."/>
            <person name="Wang Z."/>
            <person name="Li L."/>
            <person name="Jiang X."/>
            <person name="Guan D."/>
            <person name="Cao F."/>
            <person name="Chen H."/>
            <person name="Wang X."/>
            <person name="Shen D."/>
            <person name="Du B."/>
            <person name="Li J."/>
        </authorList>
    </citation>
    <scope>NUCLEOTIDE SEQUENCE [LARGE SCALE GENOMIC DNA]</scope>
    <source>
        <strain evidence="2 3">3016</strain>
    </source>
</reference>
<proteinExistence type="predicted"/>
<evidence type="ECO:0000256" key="1">
    <source>
        <dbReference type="SAM" id="Phobius"/>
    </source>
</evidence>
<keyword evidence="1" id="KW-0812">Transmembrane</keyword>
<feature type="transmembrane region" description="Helical" evidence="1">
    <location>
        <begin position="615"/>
        <end position="633"/>
    </location>
</feature>
<feature type="transmembrane region" description="Helical" evidence="1">
    <location>
        <begin position="159"/>
        <end position="179"/>
    </location>
</feature>
<gene>
    <name evidence="2" type="ORF">PM3016_560</name>
</gene>
<dbReference type="KEGG" id="pmq:PM3016_560"/>
<feature type="transmembrane region" description="Helical" evidence="1">
    <location>
        <begin position="405"/>
        <end position="431"/>
    </location>
</feature>
<protein>
    <recommendedName>
        <fullName evidence="4">DUF2142 domain-containing protein</fullName>
    </recommendedName>
</protein>
<dbReference type="Proteomes" id="UP000007523">
    <property type="component" value="Chromosome"/>
</dbReference>
<feature type="transmembrane region" description="Helical" evidence="1">
    <location>
        <begin position="443"/>
        <end position="464"/>
    </location>
</feature>
<dbReference type="Pfam" id="PF09913">
    <property type="entry name" value="DUF2142"/>
    <property type="match status" value="1"/>
</dbReference>
<evidence type="ECO:0000313" key="2">
    <source>
        <dbReference type="EMBL" id="AFC27527.1"/>
    </source>
</evidence>
<accession>H6NSY6</accession>
<dbReference type="RefSeq" id="WP_014368379.1">
    <property type="nucleotide sequence ID" value="NC_016935.1"/>
</dbReference>
<keyword evidence="1" id="KW-1133">Transmembrane helix</keyword>
<feature type="transmembrane region" description="Helical" evidence="1">
    <location>
        <begin position="589"/>
        <end position="608"/>
    </location>
</feature>
<keyword evidence="1" id="KW-0472">Membrane</keyword>
<feature type="transmembrane region" description="Helical" evidence="1">
    <location>
        <begin position="518"/>
        <end position="537"/>
    </location>
</feature>
<feature type="transmembrane region" description="Helical" evidence="1">
    <location>
        <begin position="325"/>
        <end position="344"/>
    </location>
</feature>
<feature type="transmembrane region" description="Helical" evidence="1">
    <location>
        <begin position="553"/>
        <end position="574"/>
    </location>
</feature>
<dbReference type="InterPro" id="IPR018674">
    <property type="entry name" value="DUF2142_membrane"/>
</dbReference>
<evidence type="ECO:0008006" key="4">
    <source>
        <dbReference type="Google" id="ProtNLM"/>
    </source>
</evidence>
<sequence>MNKKIIFGVLMLFLACLVEIFAFNYKYFSFPSRDTINIQPDEIILKDFDVLSPGVYKSVSNDPWIENKINKTIYSIELKAEYPNNSILQFYFKEQNNTSYSENNSEKLITDKNKQTYSIVLKTPKKIEDLRIDLTDKADTVIHLKSIKLNSIPLFDFNILRFIIIITTELICLLLFLFIKTRTAKNLVERMKPHHIFLIASFVFGSAWLVLVPPFQAADEFFHFYRSYEISEGNFVSQKLKGQVGNYLPKSIKDFEVAIGAHTITRNYQNKEDINNIKKASMIYPSVEREFINFSAASVYHPIVYLPQAIGIKLGRGFNLSLLSMFYLGRLMNLIVYICITYLAIRLLPKLKYGLLLLAVMPMTINQAASLSADALTNAILFLFIAYIMYLTFDNRVQYISKKQFFLLLFVVIIVAASKNAYFFFCFLILIIPVKKMRTFKQFIISISTIIIACVTVVLSWAFIVKGLNITFPNDPRVQLESILYNPYLFIGKLINTFIEFDYLYVQFFGVFGWGETAAPYFAAIIFVILLVSNLVSEMKNNTSSENNVKQGIVLLFIGILSTVVIQSMLYLTWTQENGNVIYGLQGRYFIPIILIMMYSFYLLAPILKKINKQYIYILLIFIILLVSLDKVLRRFWLL</sequence>
<dbReference type="HOGENOM" id="CLU_025380_0_1_9"/>
<dbReference type="AlphaFoldDB" id="H6NSY6"/>
<organism evidence="2 3">
    <name type="scientific">Paenibacillus mucilaginosus 3016</name>
    <dbReference type="NCBI Taxonomy" id="1116391"/>
    <lineage>
        <taxon>Bacteria</taxon>
        <taxon>Bacillati</taxon>
        <taxon>Bacillota</taxon>
        <taxon>Bacilli</taxon>
        <taxon>Bacillales</taxon>
        <taxon>Paenibacillaceae</taxon>
        <taxon>Paenibacillus</taxon>
    </lineage>
</organism>
<dbReference type="PROSITE" id="PS51257">
    <property type="entry name" value="PROKAR_LIPOPROTEIN"/>
    <property type="match status" value="1"/>
</dbReference>